<keyword evidence="6 12" id="KW-0067">ATP-binding</keyword>
<dbReference type="GO" id="GO:0006826">
    <property type="term" value="P:iron ion transport"/>
    <property type="evidence" value="ECO:0007669"/>
    <property type="project" value="UniProtKB-KW"/>
</dbReference>
<keyword evidence="5" id="KW-0547">Nucleotide-binding</keyword>
<dbReference type="EMBL" id="CP058316">
    <property type="protein sequence ID" value="QLD13283.1"/>
    <property type="molecule type" value="Genomic_DNA"/>
</dbReference>
<proteinExistence type="predicted"/>
<dbReference type="InterPro" id="IPR051535">
    <property type="entry name" value="Siderophore_ABC-ATPase"/>
</dbReference>
<feature type="compositionally biased region" description="Basic residues" evidence="10">
    <location>
        <begin position="154"/>
        <end position="189"/>
    </location>
</feature>
<name>A0A7D5K0X3_9MICO</name>
<feature type="compositionally biased region" description="Basic and acidic residues" evidence="10">
    <location>
        <begin position="362"/>
        <end position="371"/>
    </location>
</feature>
<evidence type="ECO:0000256" key="10">
    <source>
        <dbReference type="SAM" id="MobiDB-lite"/>
    </source>
</evidence>
<evidence type="ECO:0000313" key="13">
    <source>
        <dbReference type="Proteomes" id="UP000509638"/>
    </source>
</evidence>
<dbReference type="Proteomes" id="UP000509638">
    <property type="component" value="Chromosome"/>
</dbReference>
<sequence>MSSPGSSRDRESCRSASWSRRSGHRSSSRSCGGVGWRGCDARDGHDARGSDSTAPSGVCSPGRDRLSQRRRRRHRPVRRGPAAGTGGALARRGRRGAHGPRPAGRLARRLGAPDAARPRCRRRRRLPRRRGGRLPIGPAQPAREPRRAGGHGVGRYRRRGRRARPRSQRHRTDRSRRGRVDRRRGAHRRPGLEPRAARHEAHPRRRRVLRLRHGADGNRADPRGDPRRERRVHLARRQPGRLVVERRGHERGRRGHRVRPARSAGAGAARARTGRRDGRGPGRAGAAGPRRCAAHRRRSRRDRRRGERTDRVRRPDGAADRATPRGAGVDLIGRLGGHRRRPRQRGRPRRAVRRSRHPLSRRGRDGSDRRSLPRLAADAFRPRPPGRHPMTTADHRLSAEAITLGYDGATVVDGLSLAVPPGRITVIVGANACGKSTLLRALARLLTPTTGAVLLDGADIRSRPTAEVARVLGLLPQSPVAPEQILVADLIARGRYPHQGWLRRRASEDDAIVDAAMRTAGVAELADRSVDTLSGGQRQRVWIAMALAQQTDVMLLDEPTTYLDISHQIDVLDLLVDLNHQRGTTIVMVLHELSLACRYADHLVAMSGGRIVAEGAPADVVTADLVREVFGIDAIVIPDPASGAPLVSPLGRHHRA</sequence>
<dbReference type="PROSITE" id="PS00211">
    <property type="entry name" value="ABC_TRANSPORTER_1"/>
    <property type="match status" value="1"/>
</dbReference>
<evidence type="ECO:0000256" key="2">
    <source>
        <dbReference type="ARBA" id="ARBA00022448"/>
    </source>
</evidence>
<dbReference type="Gene3D" id="3.40.50.300">
    <property type="entry name" value="P-loop containing nucleotide triphosphate hydrolases"/>
    <property type="match status" value="1"/>
</dbReference>
<reference evidence="12 13" key="1">
    <citation type="submission" date="2020-06" db="EMBL/GenBank/DDBJ databases">
        <authorList>
            <person name="Jo H."/>
        </authorList>
    </citation>
    <scope>NUCLEOTIDE SEQUENCE [LARGE SCALE GENOMIC DNA]</scope>
    <source>
        <strain evidence="12 13">I46</strain>
    </source>
</reference>
<feature type="compositionally biased region" description="Low complexity" evidence="10">
    <location>
        <begin position="261"/>
        <end position="271"/>
    </location>
</feature>
<dbReference type="FunFam" id="3.40.50.300:FF:000134">
    <property type="entry name" value="Iron-enterobactin ABC transporter ATP-binding protein"/>
    <property type="match status" value="1"/>
</dbReference>
<evidence type="ECO:0000256" key="5">
    <source>
        <dbReference type="ARBA" id="ARBA00022741"/>
    </source>
</evidence>
<evidence type="ECO:0000256" key="7">
    <source>
        <dbReference type="ARBA" id="ARBA00023004"/>
    </source>
</evidence>
<feature type="compositionally biased region" description="Low complexity" evidence="10">
    <location>
        <begin position="99"/>
        <end position="115"/>
    </location>
</feature>
<evidence type="ECO:0000256" key="3">
    <source>
        <dbReference type="ARBA" id="ARBA00022475"/>
    </source>
</evidence>
<keyword evidence="7" id="KW-0408">Iron</keyword>
<keyword evidence="4" id="KW-0410">Iron transport</keyword>
<dbReference type="PANTHER" id="PTHR42771:SF2">
    <property type="entry name" value="IRON(3+)-HYDROXAMATE IMPORT ATP-BINDING PROTEIN FHUC"/>
    <property type="match status" value="1"/>
</dbReference>
<dbReference type="GO" id="GO:0016887">
    <property type="term" value="F:ATP hydrolysis activity"/>
    <property type="evidence" value="ECO:0007669"/>
    <property type="project" value="InterPro"/>
</dbReference>
<dbReference type="SUPFAM" id="SSF52540">
    <property type="entry name" value="P-loop containing nucleoside triphosphate hydrolases"/>
    <property type="match status" value="1"/>
</dbReference>
<evidence type="ECO:0000256" key="1">
    <source>
        <dbReference type="ARBA" id="ARBA00004202"/>
    </source>
</evidence>
<evidence type="ECO:0000256" key="8">
    <source>
        <dbReference type="ARBA" id="ARBA00023065"/>
    </source>
</evidence>
<gene>
    <name evidence="12" type="ORF">HW566_08730</name>
</gene>
<dbReference type="SMART" id="SM00382">
    <property type="entry name" value="AAA"/>
    <property type="match status" value="1"/>
</dbReference>
<evidence type="ECO:0000313" key="12">
    <source>
        <dbReference type="EMBL" id="QLD13283.1"/>
    </source>
</evidence>
<protein>
    <submittedName>
        <fullName evidence="12">ABC transporter ATP-binding protein</fullName>
    </submittedName>
</protein>
<dbReference type="GO" id="GO:0005886">
    <property type="term" value="C:plasma membrane"/>
    <property type="evidence" value="ECO:0007669"/>
    <property type="project" value="UniProtKB-SubCell"/>
</dbReference>
<dbReference type="InterPro" id="IPR027417">
    <property type="entry name" value="P-loop_NTPase"/>
</dbReference>
<comment type="subcellular location">
    <subcellularLocation>
        <location evidence="1">Cell membrane</location>
        <topology evidence="1">Peripheral membrane protein</topology>
    </subcellularLocation>
</comment>
<dbReference type="CDD" id="cd03214">
    <property type="entry name" value="ABC_Iron-Siderophores_B12_Hemin"/>
    <property type="match status" value="1"/>
</dbReference>
<feature type="region of interest" description="Disordered" evidence="10">
    <location>
        <begin position="1"/>
        <end position="392"/>
    </location>
</feature>
<keyword evidence="8" id="KW-0406">Ion transport</keyword>
<feature type="compositionally biased region" description="Basic and acidic residues" evidence="10">
    <location>
        <begin position="213"/>
        <end position="228"/>
    </location>
</feature>
<keyword evidence="9" id="KW-0472">Membrane</keyword>
<dbReference type="GO" id="GO:0005524">
    <property type="term" value="F:ATP binding"/>
    <property type="evidence" value="ECO:0007669"/>
    <property type="project" value="UniProtKB-KW"/>
</dbReference>
<dbReference type="InterPro" id="IPR003593">
    <property type="entry name" value="AAA+_ATPase"/>
</dbReference>
<feature type="compositionally biased region" description="Basic residues" evidence="10">
    <location>
        <begin position="249"/>
        <end position="260"/>
    </location>
</feature>
<feature type="compositionally biased region" description="Basic and acidic residues" evidence="10">
    <location>
        <begin position="304"/>
        <end position="323"/>
    </location>
</feature>
<feature type="compositionally biased region" description="Basic residues" evidence="10">
    <location>
        <begin position="201"/>
        <end position="212"/>
    </location>
</feature>
<accession>A0A7D5K0X3</accession>
<organism evidence="12 13">
    <name type="scientific">Microbacterium oleivorans</name>
    <dbReference type="NCBI Taxonomy" id="273677"/>
    <lineage>
        <taxon>Bacteria</taxon>
        <taxon>Bacillati</taxon>
        <taxon>Actinomycetota</taxon>
        <taxon>Actinomycetes</taxon>
        <taxon>Micrococcales</taxon>
        <taxon>Microbacteriaceae</taxon>
        <taxon>Microbacterium</taxon>
    </lineage>
</organism>
<dbReference type="InterPro" id="IPR017871">
    <property type="entry name" value="ABC_transporter-like_CS"/>
</dbReference>
<dbReference type="PANTHER" id="PTHR42771">
    <property type="entry name" value="IRON(3+)-HYDROXAMATE IMPORT ATP-BINDING PROTEIN FHUC"/>
    <property type="match status" value="1"/>
</dbReference>
<dbReference type="InterPro" id="IPR003439">
    <property type="entry name" value="ABC_transporter-like_ATP-bd"/>
</dbReference>
<feature type="domain" description="ABC transporter" evidence="11">
    <location>
        <begin position="397"/>
        <end position="633"/>
    </location>
</feature>
<dbReference type="AlphaFoldDB" id="A0A7D5K0X3"/>
<feature type="compositionally biased region" description="Basic residues" evidence="10">
    <location>
        <begin position="229"/>
        <end position="239"/>
    </location>
</feature>
<feature type="compositionally biased region" description="Basic and acidic residues" evidence="10">
    <location>
        <begin position="39"/>
        <end position="49"/>
    </location>
</feature>
<keyword evidence="3" id="KW-1003">Cell membrane</keyword>
<feature type="compositionally biased region" description="Basic residues" evidence="10">
    <location>
        <begin position="68"/>
        <end position="78"/>
    </location>
</feature>
<feature type="compositionally biased region" description="Basic residues" evidence="10">
    <location>
        <begin position="292"/>
        <end position="303"/>
    </location>
</feature>
<evidence type="ECO:0000256" key="4">
    <source>
        <dbReference type="ARBA" id="ARBA00022496"/>
    </source>
</evidence>
<evidence type="ECO:0000256" key="9">
    <source>
        <dbReference type="ARBA" id="ARBA00023136"/>
    </source>
</evidence>
<evidence type="ECO:0000256" key="6">
    <source>
        <dbReference type="ARBA" id="ARBA00022840"/>
    </source>
</evidence>
<evidence type="ECO:0000259" key="11">
    <source>
        <dbReference type="PROSITE" id="PS50893"/>
    </source>
</evidence>
<feature type="compositionally biased region" description="Basic residues" evidence="10">
    <location>
        <begin position="336"/>
        <end position="361"/>
    </location>
</feature>
<dbReference type="PROSITE" id="PS50893">
    <property type="entry name" value="ABC_TRANSPORTER_2"/>
    <property type="match status" value="1"/>
</dbReference>
<feature type="compositionally biased region" description="Basic residues" evidence="10">
    <location>
        <begin position="118"/>
        <end position="132"/>
    </location>
</feature>
<feature type="compositionally biased region" description="Basic and acidic residues" evidence="10">
    <location>
        <begin position="190"/>
        <end position="200"/>
    </location>
</feature>
<keyword evidence="2" id="KW-0813">Transport</keyword>
<dbReference type="Pfam" id="PF00005">
    <property type="entry name" value="ABC_tran"/>
    <property type="match status" value="1"/>
</dbReference>